<keyword evidence="4" id="KW-0677">Repeat</keyword>
<accession>A0A392Q307</accession>
<feature type="non-terminal residue" evidence="11">
    <location>
        <position position="1"/>
    </location>
</feature>
<evidence type="ECO:0000256" key="9">
    <source>
        <dbReference type="ARBA" id="ARBA00023242"/>
    </source>
</evidence>
<keyword evidence="8" id="KW-0804">Transcription</keyword>
<keyword evidence="3" id="KW-0479">Metal-binding</keyword>
<reference evidence="11 12" key="1">
    <citation type="journal article" date="2018" name="Front. Plant Sci.">
        <title>Red Clover (Trifolium pratense) and Zigzag Clover (T. medium) - A Picture of Genomic Similarities and Differences.</title>
        <authorList>
            <person name="Dluhosova J."/>
            <person name="Istvanek J."/>
            <person name="Nedelnik J."/>
            <person name="Repkova J."/>
        </authorList>
    </citation>
    <scope>NUCLEOTIDE SEQUENCE [LARGE SCALE GENOMIC DNA]</scope>
    <source>
        <strain evidence="12">cv. 10/8</strain>
        <tissue evidence="11">Leaf</tissue>
    </source>
</reference>
<dbReference type="InterPro" id="IPR034078">
    <property type="entry name" value="NFX1_fam"/>
</dbReference>
<evidence type="ECO:0000313" key="12">
    <source>
        <dbReference type="Proteomes" id="UP000265520"/>
    </source>
</evidence>
<dbReference type="InterPro" id="IPR000967">
    <property type="entry name" value="Znf_NFX1"/>
</dbReference>
<evidence type="ECO:0000256" key="6">
    <source>
        <dbReference type="ARBA" id="ARBA00022833"/>
    </source>
</evidence>
<evidence type="ECO:0000256" key="1">
    <source>
        <dbReference type="ARBA" id="ARBA00004123"/>
    </source>
</evidence>
<keyword evidence="7" id="KW-0805">Transcription regulation</keyword>
<dbReference type="GO" id="GO:0008270">
    <property type="term" value="F:zinc ion binding"/>
    <property type="evidence" value="ECO:0007669"/>
    <property type="project" value="UniProtKB-KW"/>
</dbReference>
<keyword evidence="9" id="KW-0539">Nucleus</keyword>
<dbReference type="GO" id="GO:0000977">
    <property type="term" value="F:RNA polymerase II transcription regulatory region sequence-specific DNA binding"/>
    <property type="evidence" value="ECO:0007669"/>
    <property type="project" value="TreeGrafter"/>
</dbReference>
<organism evidence="11 12">
    <name type="scientific">Trifolium medium</name>
    <dbReference type="NCBI Taxonomy" id="97028"/>
    <lineage>
        <taxon>Eukaryota</taxon>
        <taxon>Viridiplantae</taxon>
        <taxon>Streptophyta</taxon>
        <taxon>Embryophyta</taxon>
        <taxon>Tracheophyta</taxon>
        <taxon>Spermatophyta</taxon>
        <taxon>Magnoliopsida</taxon>
        <taxon>eudicotyledons</taxon>
        <taxon>Gunneridae</taxon>
        <taxon>Pentapetalae</taxon>
        <taxon>rosids</taxon>
        <taxon>fabids</taxon>
        <taxon>Fabales</taxon>
        <taxon>Fabaceae</taxon>
        <taxon>Papilionoideae</taxon>
        <taxon>50 kb inversion clade</taxon>
        <taxon>NPAAA clade</taxon>
        <taxon>Hologalegina</taxon>
        <taxon>IRL clade</taxon>
        <taxon>Trifolieae</taxon>
        <taxon>Trifolium</taxon>
    </lineage>
</organism>
<dbReference type="GO" id="GO:0005634">
    <property type="term" value="C:nucleus"/>
    <property type="evidence" value="ECO:0007669"/>
    <property type="project" value="UniProtKB-SubCell"/>
</dbReference>
<feature type="domain" description="NF-X1-type" evidence="10">
    <location>
        <begin position="6"/>
        <end position="24"/>
    </location>
</feature>
<keyword evidence="6" id="KW-0862">Zinc</keyword>
<dbReference type="AlphaFoldDB" id="A0A392Q307"/>
<evidence type="ECO:0000256" key="5">
    <source>
        <dbReference type="ARBA" id="ARBA00022771"/>
    </source>
</evidence>
<evidence type="ECO:0000259" key="10">
    <source>
        <dbReference type="SMART" id="SM00438"/>
    </source>
</evidence>
<sequence>RKDQLCPHACVLQCHPGPCPPCKAFAPPRLCPCGKKRIATRCSDRQSDLTCGQRCDKLLNCGRHRCENACHVGPCDPCQVLINASCFCSKMMQAAVVNVNFYQAGLRHAVVEKQSWRTNGRVVWIRYLHAHKYVASSFLAGYMLVRSHAMLGNVHRVRS</sequence>
<comment type="similarity">
    <text evidence="2">Belongs to the NFX1 family.</text>
</comment>
<dbReference type="CDD" id="cd06008">
    <property type="entry name" value="NF-X1-zinc-finger"/>
    <property type="match status" value="1"/>
</dbReference>
<comment type="caution">
    <text evidence="11">The sequence shown here is derived from an EMBL/GenBank/DDBJ whole genome shotgun (WGS) entry which is preliminary data.</text>
</comment>
<dbReference type="GO" id="GO:0000981">
    <property type="term" value="F:DNA-binding transcription factor activity, RNA polymerase II-specific"/>
    <property type="evidence" value="ECO:0007669"/>
    <property type="project" value="TreeGrafter"/>
</dbReference>
<keyword evidence="12" id="KW-1185">Reference proteome</keyword>
<dbReference type="PANTHER" id="PTHR12360">
    <property type="entry name" value="NUCLEAR TRANSCRIPTION FACTOR, X-BOX BINDING 1 NFX1"/>
    <property type="match status" value="1"/>
</dbReference>
<proteinExistence type="inferred from homology"/>
<evidence type="ECO:0000256" key="3">
    <source>
        <dbReference type="ARBA" id="ARBA00022723"/>
    </source>
</evidence>
<dbReference type="Proteomes" id="UP000265520">
    <property type="component" value="Unassembled WGS sequence"/>
</dbReference>
<evidence type="ECO:0000256" key="4">
    <source>
        <dbReference type="ARBA" id="ARBA00022737"/>
    </source>
</evidence>
<dbReference type="Pfam" id="PF01422">
    <property type="entry name" value="zf-NF-X1"/>
    <property type="match status" value="2"/>
</dbReference>
<dbReference type="EMBL" id="LXQA010109672">
    <property type="protein sequence ID" value="MCI18327.1"/>
    <property type="molecule type" value="Genomic_DNA"/>
</dbReference>
<evidence type="ECO:0000256" key="2">
    <source>
        <dbReference type="ARBA" id="ARBA00007269"/>
    </source>
</evidence>
<comment type="subcellular location">
    <subcellularLocation>
        <location evidence="1">Nucleus</location>
    </subcellularLocation>
</comment>
<evidence type="ECO:0000256" key="8">
    <source>
        <dbReference type="ARBA" id="ARBA00023163"/>
    </source>
</evidence>
<keyword evidence="5" id="KW-0863">Zinc-finger</keyword>
<dbReference type="PANTHER" id="PTHR12360:SF12">
    <property type="entry name" value="TRANSCRIPTIONAL REPRESSOR NF-X1"/>
    <property type="match status" value="1"/>
</dbReference>
<feature type="domain" description="NF-X1-type" evidence="10">
    <location>
        <begin position="61"/>
        <end position="80"/>
    </location>
</feature>
<evidence type="ECO:0000256" key="7">
    <source>
        <dbReference type="ARBA" id="ARBA00023015"/>
    </source>
</evidence>
<dbReference type="SMART" id="SM00438">
    <property type="entry name" value="ZnF_NFX"/>
    <property type="match status" value="2"/>
</dbReference>
<evidence type="ECO:0000313" key="11">
    <source>
        <dbReference type="EMBL" id="MCI18327.1"/>
    </source>
</evidence>
<name>A0A392Q307_9FABA</name>
<protein>
    <submittedName>
        <fullName evidence="11">NF-X1-type zinc finger protein NFXL1-like</fullName>
    </submittedName>
</protein>